<reference evidence="3" key="1">
    <citation type="submission" date="2015-06" db="UniProtKB">
        <authorList>
            <consortium name="EnsemblPlants"/>
        </authorList>
    </citation>
    <scope>IDENTIFICATION</scope>
</reference>
<dbReference type="PANTHER" id="PTHR11926">
    <property type="entry name" value="GLUCOSYL/GLUCURONOSYL TRANSFERASES"/>
    <property type="match status" value="1"/>
</dbReference>
<dbReference type="AlphaFoldDB" id="M8C1S8"/>
<evidence type="ECO:0000256" key="2">
    <source>
        <dbReference type="ARBA" id="ARBA00022676"/>
    </source>
</evidence>
<dbReference type="Gene3D" id="3.40.50.2000">
    <property type="entry name" value="Glycogen Phosphorylase B"/>
    <property type="match status" value="1"/>
</dbReference>
<comment type="similarity">
    <text evidence="1">Belongs to the UDP-glycosyltransferase family.</text>
</comment>
<name>M8C1S8_AEGTA</name>
<evidence type="ECO:0000256" key="1">
    <source>
        <dbReference type="ARBA" id="ARBA00009995"/>
    </source>
</evidence>
<protein>
    <submittedName>
        <fullName evidence="3">Cytokinin-N-glucosyltransferase 2</fullName>
    </submittedName>
</protein>
<keyword evidence="2" id="KW-0328">Glycosyltransferase</keyword>
<evidence type="ECO:0000313" key="3">
    <source>
        <dbReference type="EnsemblPlants" id="EMT09138"/>
    </source>
</evidence>
<organism evidence="3">
    <name type="scientific">Aegilops tauschii</name>
    <name type="common">Tausch's goatgrass</name>
    <name type="synonym">Aegilops squarrosa</name>
    <dbReference type="NCBI Taxonomy" id="37682"/>
    <lineage>
        <taxon>Eukaryota</taxon>
        <taxon>Viridiplantae</taxon>
        <taxon>Streptophyta</taxon>
        <taxon>Embryophyta</taxon>
        <taxon>Tracheophyta</taxon>
        <taxon>Spermatophyta</taxon>
        <taxon>Magnoliopsida</taxon>
        <taxon>Liliopsida</taxon>
        <taxon>Poales</taxon>
        <taxon>Poaceae</taxon>
        <taxon>BOP clade</taxon>
        <taxon>Pooideae</taxon>
        <taxon>Triticodae</taxon>
        <taxon>Triticeae</taxon>
        <taxon>Triticinae</taxon>
        <taxon>Aegilops</taxon>
    </lineage>
</organism>
<dbReference type="PANTHER" id="PTHR11926:SF1494">
    <property type="entry name" value="FLAVONOL 3-O-GLUCOSYLTRANSFERASE UGT76E12-RELATED"/>
    <property type="match status" value="1"/>
</dbReference>
<dbReference type="GO" id="GO:0080044">
    <property type="term" value="F:quercetin 7-O-glucosyltransferase activity"/>
    <property type="evidence" value="ECO:0007669"/>
    <property type="project" value="TreeGrafter"/>
</dbReference>
<keyword evidence="2" id="KW-0808">Transferase</keyword>
<dbReference type="SUPFAM" id="SSF53756">
    <property type="entry name" value="UDP-Glycosyltransferase/glycogen phosphorylase"/>
    <property type="match status" value="1"/>
</dbReference>
<sequence length="181" mass="19731">MASEAGKAPAIPGRRVLMFPLPFQGHLSPMLQLADVLHARGLRVTLFHAAFNAPDPVAGYRFVPVGAGVPAADLVPTGSDADFVGALLRFNERLQGAFQDSLREVLEEEEGARPACLVLDSNLRGMQVVADRLRRRSATRASSRYKVLPPHLPNKQTVRSTFCIGTVDTQVVLQLFLSRCE</sequence>
<accession>M8C1S8</accession>
<dbReference type="GO" id="GO:0080043">
    <property type="term" value="F:quercetin 3-O-glucosyltransferase activity"/>
    <property type="evidence" value="ECO:0007669"/>
    <property type="project" value="TreeGrafter"/>
</dbReference>
<dbReference type="EnsemblPlants" id="EMT09138">
    <property type="protein sequence ID" value="EMT09138"/>
    <property type="gene ID" value="F775_25336"/>
</dbReference>
<dbReference type="ExpressionAtlas" id="M8C1S8">
    <property type="expression patterns" value="baseline"/>
</dbReference>
<proteinExistence type="inferred from homology"/>